<dbReference type="InterPro" id="IPR027461">
    <property type="entry name" value="Carboxypeptidase_A_C_sf"/>
</dbReference>
<evidence type="ECO:0000313" key="10">
    <source>
        <dbReference type="Proteomes" id="UP000052015"/>
    </source>
</evidence>
<dbReference type="Pfam" id="PF02016">
    <property type="entry name" value="Peptidase_S66"/>
    <property type="match status" value="1"/>
</dbReference>
<evidence type="ECO:0000256" key="4">
    <source>
        <dbReference type="ARBA" id="ARBA00022801"/>
    </source>
</evidence>
<evidence type="ECO:0000256" key="3">
    <source>
        <dbReference type="ARBA" id="ARBA00022670"/>
    </source>
</evidence>
<dbReference type="CDD" id="cd07025">
    <property type="entry name" value="Peptidase_S66"/>
    <property type="match status" value="1"/>
</dbReference>
<accession>A0A0R3JVB8</accession>
<evidence type="ECO:0000259" key="7">
    <source>
        <dbReference type="Pfam" id="PF02016"/>
    </source>
</evidence>
<dbReference type="GO" id="GO:0006508">
    <property type="term" value="P:proteolysis"/>
    <property type="evidence" value="ECO:0007669"/>
    <property type="project" value="UniProtKB-KW"/>
</dbReference>
<dbReference type="InterPro" id="IPR029062">
    <property type="entry name" value="Class_I_gatase-like"/>
</dbReference>
<feature type="domain" description="LD-carboxypeptidase C-terminal" evidence="8">
    <location>
        <begin position="170"/>
        <end position="285"/>
    </location>
</feature>
<comment type="caution">
    <text evidence="9">The sequence shown here is derived from an EMBL/GenBank/DDBJ whole genome shotgun (WGS) entry which is preliminary data.</text>
</comment>
<dbReference type="Gene3D" id="3.40.50.10740">
    <property type="entry name" value="Class I glutamine amidotransferase-like"/>
    <property type="match status" value="1"/>
</dbReference>
<keyword evidence="10" id="KW-1185">Reference proteome</keyword>
<reference evidence="9 10" key="1">
    <citation type="submission" date="2015-09" db="EMBL/GenBank/DDBJ databases">
        <title>Draft genome sequence of a Caloramator mitchellensis, a moderate thermophile from the Great Artesian Basin of Australia.</title>
        <authorList>
            <person name="Patel B.K."/>
        </authorList>
    </citation>
    <scope>NUCLEOTIDE SEQUENCE [LARGE SCALE GENOMIC DNA]</scope>
    <source>
        <strain evidence="9 10">VF08</strain>
    </source>
</reference>
<protein>
    <submittedName>
        <fullName evidence="9">Putative murein peptide carboxypeptidase</fullName>
        <ecNumber evidence="9">3.4.16.-</ecNumber>
    </submittedName>
</protein>
<comment type="similarity">
    <text evidence="1">Belongs to the peptidase S66 family.</text>
</comment>
<dbReference type="SUPFAM" id="SSF141986">
    <property type="entry name" value="LD-carboxypeptidase A C-terminal domain-like"/>
    <property type="match status" value="1"/>
</dbReference>
<dbReference type="Proteomes" id="UP000052015">
    <property type="component" value="Unassembled WGS sequence"/>
</dbReference>
<dbReference type="SUPFAM" id="SSF52317">
    <property type="entry name" value="Class I glutamine amidotransferase-like"/>
    <property type="match status" value="1"/>
</dbReference>
<dbReference type="OrthoDB" id="9807329at2"/>
<gene>
    <name evidence="9" type="primary">ykfA</name>
    <name evidence="9" type="ORF">ABG79_01227</name>
</gene>
<keyword evidence="2 9" id="KW-0121">Carboxypeptidase</keyword>
<dbReference type="GO" id="GO:0004180">
    <property type="term" value="F:carboxypeptidase activity"/>
    <property type="evidence" value="ECO:0007669"/>
    <property type="project" value="UniProtKB-KW"/>
</dbReference>
<dbReference type="STRING" id="908809.ABG79_01227"/>
<keyword evidence="4 9" id="KW-0378">Hydrolase</keyword>
<evidence type="ECO:0000259" key="8">
    <source>
        <dbReference type="Pfam" id="PF17676"/>
    </source>
</evidence>
<dbReference type="InterPro" id="IPR003507">
    <property type="entry name" value="S66_fam"/>
</dbReference>
<sequence length="301" mass="33980">MKPRRLKQGDTIGIIAPASPAFSFEKVDLTVRKLEDLGYKVVLGESCYKQYGFLSGVDEMRAKDFNVFFEDDKVDAIFCLRGGYGSNRIVDMIDFAKIKLNPKIFLGFSDITYLLNAIYKFSNLVTFHGPMIAAGDFLKDYNFNFLMKVLKGDIKSYKLNLTAIVSGQAEGKIIGGNLSIIASMIGTAYEPKFDDGILILEDVGEEPYKIDRLLYHLKYSNVFKRVKAVILGDFTNCEAREFNKSLSINEVLWGFFSNLNIPVYILENLGHGEKRITIPIGIKAMIKDDRLMFMEEGVTND</sequence>
<dbReference type="PANTHER" id="PTHR30237:SF2">
    <property type="entry name" value="MUREIN TETRAPEPTIDE CARBOXYPEPTIDASE"/>
    <property type="match status" value="1"/>
</dbReference>
<dbReference type="PANTHER" id="PTHR30237">
    <property type="entry name" value="MURAMOYLTETRAPEPTIDE CARBOXYPEPTIDASE"/>
    <property type="match status" value="1"/>
</dbReference>
<dbReference type="GO" id="GO:0008236">
    <property type="term" value="F:serine-type peptidase activity"/>
    <property type="evidence" value="ECO:0007669"/>
    <property type="project" value="UniProtKB-KW"/>
</dbReference>
<dbReference type="AlphaFoldDB" id="A0A0R3JVB8"/>
<evidence type="ECO:0000313" key="9">
    <source>
        <dbReference type="EMBL" id="KRQ87034.1"/>
    </source>
</evidence>
<feature type="domain" description="LD-carboxypeptidase N-terminal" evidence="7">
    <location>
        <begin position="12"/>
        <end position="129"/>
    </location>
</feature>
<evidence type="ECO:0000256" key="2">
    <source>
        <dbReference type="ARBA" id="ARBA00022645"/>
    </source>
</evidence>
<dbReference type="Pfam" id="PF17676">
    <property type="entry name" value="Peptidase_S66C"/>
    <property type="match status" value="1"/>
</dbReference>
<proteinExistence type="inferred from homology"/>
<dbReference type="InterPro" id="IPR040921">
    <property type="entry name" value="Peptidase_S66C"/>
</dbReference>
<dbReference type="InterPro" id="IPR040449">
    <property type="entry name" value="Peptidase_S66_N"/>
</dbReference>
<keyword evidence="3" id="KW-0645">Protease</keyword>
<name>A0A0R3JVB8_CALMK</name>
<evidence type="ECO:0000256" key="5">
    <source>
        <dbReference type="ARBA" id="ARBA00022825"/>
    </source>
</evidence>
<dbReference type="PATRIC" id="fig|908809.3.peg.1233"/>
<feature type="active site" description="Charge relay system" evidence="6">
    <location>
        <position position="201"/>
    </location>
</feature>
<evidence type="ECO:0000256" key="6">
    <source>
        <dbReference type="PIRSR" id="PIRSR028757-1"/>
    </source>
</evidence>
<dbReference type="PIRSF" id="PIRSF028757">
    <property type="entry name" value="LD-carboxypeptidase"/>
    <property type="match status" value="1"/>
</dbReference>
<dbReference type="RefSeq" id="WP_057978172.1">
    <property type="nucleotide sequence ID" value="NZ_LKHP01000005.1"/>
</dbReference>
<feature type="active site" description="Nucleophile" evidence="6">
    <location>
        <position position="109"/>
    </location>
</feature>
<dbReference type="Gene3D" id="3.50.30.60">
    <property type="entry name" value="LD-carboxypeptidase A C-terminal domain-like"/>
    <property type="match status" value="1"/>
</dbReference>
<feature type="active site" description="Charge relay system" evidence="6">
    <location>
        <position position="271"/>
    </location>
</feature>
<keyword evidence="5" id="KW-0720">Serine protease</keyword>
<evidence type="ECO:0000256" key="1">
    <source>
        <dbReference type="ARBA" id="ARBA00010233"/>
    </source>
</evidence>
<organism evidence="9 10">
    <name type="scientific">Caloramator mitchellensis</name>
    <dbReference type="NCBI Taxonomy" id="908809"/>
    <lineage>
        <taxon>Bacteria</taxon>
        <taxon>Bacillati</taxon>
        <taxon>Bacillota</taxon>
        <taxon>Clostridia</taxon>
        <taxon>Eubacteriales</taxon>
        <taxon>Clostridiaceae</taxon>
        <taxon>Caloramator</taxon>
    </lineage>
</organism>
<dbReference type="EC" id="3.4.16.-" evidence="9"/>
<dbReference type="InterPro" id="IPR027478">
    <property type="entry name" value="LdcA_N"/>
</dbReference>
<dbReference type="EMBL" id="LKHP01000005">
    <property type="protein sequence ID" value="KRQ87034.1"/>
    <property type="molecule type" value="Genomic_DNA"/>
</dbReference>